<proteinExistence type="predicted"/>
<dbReference type="Gene3D" id="2.40.10.10">
    <property type="entry name" value="Trypsin-like serine proteases"/>
    <property type="match status" value="2"/>
</dbReference>
<dbReference type="GO" id="GO:0016787">
    <property type="term" value="F:hydrolase activity"/>
    <property type="evidence" value="ECO:0007669"/>
    <property type="project" value="InterPro"/>
</dbReference>
<evidence type="ECO:0000256" key="1">
    <source>
        <dbReference type="PIRSR" id="PIRSR640255-1"/>
    </source>
</evidence>
<dbReference type="InterPro" id="IPR044925">
    <property type="entry name" value="His-Me_finger_sf"/>
</dbReference>
<evidence type="ECO:0000259" key="4">
    <source>
        <dbReference type="SMART" id="SM00892"/>
    </source>
</evidence>
<keyword evidence="5" id="KW-0540">Nuclease</keyword>
<dbReference type="Pfam" id="PF01223">
    <property type="entry name" value="Endonuclease_NS"/>
    <property type="match status" value="1"/>
</dbReference>
<dbReference type="SUPFAM" id="SSF50494">
    <property type="entry name" value="Trypsin-like serine proteases"/>
    <property type="match status" value="1"/>
</dbReference>
<dbReference type="InterPro" id="IPR040255">
    <property type="entry name" value="Non-specific_endonuclease"/>
</dbReference>
<dbReference type="InterPro" id="IPR001604">
    <property type="entry name" value="Endo_G_ENPP1-like_dom"/>
</dbReference>
<dbReference type="InterPro" id="IPR043504">
    <property type="entry name" value="Peptidase_S1_PA_chymotrypsin"/>
</dbReference>
<dbReference type="InterPro" id="IPR044929">
    <property type="entry name" value="DNA/RNA_non-sp_Endonuclease_sf"/>
</dbReference>
<evidence type="ECO:0000313" key="6">
    <source>
        <dbReference type="Proteomes" id="UP000282195"/>
    </source>
</evidence>
<dbReference type="Pfam" id="PF13365">
    <property type="entry name" value="Trypsin_2"/>
    <property type="match status" value="1"/>
</dbReference>
<feature type="domain" description="ENPP1-3/EXOG-like endonuclease/phosphodiesterase" evidence="3">
    <location>
        <begin position="471"/>
        <end position="703"/>
    </location>
</feature>
<dbReference type="Gene3D" id="3.40.570.10">
    <property type="entry name" value="Extracellular Endonuclease, subunit A"/>
    <property type="match status" value="1"/>
</dbReference>
<dbReference type="KEGG" id="rjg:CCGE525_32100"/>
<accession>A0A387FY58</accession>
<dbReference type="AlphaFoldDB" id="A0A387FY58"/>
<dbReference type="SMART" id="SM00477">
    <property type="entry name" value="NUC"/>
    <property type="match status" value="1"/>
</dbReference>
<dbReference type="InterPro" id="IPR009003">
    <property type="entry name" value="Peptidase_S1_PA"/>
</dbReference>
<organism evidence="5 6">
    <name type="scientific">Rhizobium jaguaris</name>
    <dbReference type="NCBI Taxonomy" id="1312183"/>
    <lineage>
        <taxon>Bacteria</taxon>
        <taxon>Pseudomonadati</taxon>
        <taxon>Pseudomonadota</taxon>
        <taxon>Alphaproteobacteria</taxon>
        <taxon>Hyphomicrobiales</taxon>
        <taxon>Rhizobiaceae</taxon>
        <taxon>Rhizobium/Agrobacterium group</taxon>
        <taxon>Rhizobium</taxon>
    </lineage>
</organism>
<dbReference type="SUPFAM" id="SSF54060">
    <property type="entry name" value="His-Me finger endonucleases"/>
    <property type="match status" value="1"/>
</dbReference>
<feature type="domain" description="DNA/RNA non-specific endonuclease/pyrophosphatase/phosphodiesterase" evidence="4">
    <location>
        <begin position="470"/>
        <end position="703"/>
    </location>
</feature>
<keyword evidence="5" id="KW-0378">Hydrolase</keyword>
<keyword evidence="5" id="KW-0255">Endonuclease</keyword>
<dbReference type="OrthoDB" id="9811262at2"/>
<dbReference type="GO" id="GO:0046872">
    <property type="term" value="F:metal ion binding"/>
    <property type="evidence" value="ECO:0007669"/>
    <property type="project" value="UniProtKB-KW"/>
</dbReference>
<dbReference type="GO" id="GO:0004519">
    <property type="term" value="F:endonuclease activity"/>
    <property type="evidence" value="ECO:0007669"/>
    <property type="project" value="UniProtKB-KW"/>
</dbReference>
<evidence type="ECO:0000259" key="3">
    <source>
        <dbReference type="SMART" id="SM00477"/>
    </source>
</evidence>
<evidence type="ECO:0000256" key="2">
    <source>
        <dbReference type="PIRSR" id="PIRSR640255-2"/>
    </source>
</evidence>
<dbReference type="GO" id="GO:0003676">
    <property type="term" value="F:nucleic acid binding"/>
    <property type="evidence" value="ECO:0007669"/>
    <property type="project" value="InterPro"/>
</dbReference>
<dbReference type="PANTHER" id="PTHR13966">
    <property type="entry name" value="ENDONUCLEASE RELATED"/>
    <property type="match status" value="1"/>
</dbReference>
<evidence type="ECO:0000313" key="5">
    <source>
        <dbReference type="EMBL" id="AYG63313.1"/>
    </source>
</evidence>
<reference evidence="5 6" key="1">
    <citation type="submission" date="2018-10" db="EMBL/GenBank/DDBJ databases">
        <title>Rhizobium etli, R. leguminosarum and a new Rhizobium genospecies from Phaseolus dumosus.</title>
        <authorList>
            <person name="Ramirez-Puebla S.T."/>
            <person name="Rogel-Hernandez M.A."/>
            <person name="Guerrero G."/>
            <person name="Ormeno-Orrillo E."/>
            <person name="Martinez-Romero J.C."/>
            <person name="Negrete-Yankelevich S."/>
            <person name="Martinez-Romero E."/>
        </authorList>
    </citation>
    <scope>NUCLEOTIDE SEQUENCE [LARGE SCALE GENOMIC DNA]</scope>
    <source>
        <strain evidence="5 6">CCGE525</strain>
        <plasmid evidence="6">prccge525c</plasmid>
    </source>
</reference>
<dbReference type="SMART" id="SM00892">
    <property type="entry name" value="Endonuclease_NS"/>
    <property type="match status" value="1"/>
</dbReference>
<feature type="binding site" evidence="2">
    <location>
        <position position="581"/>
    </location>
    <ligand>
        <name>Mg(2+)</name>
        <dbReference type="ChEBI" id="CHEBI:18420"/>
        <note>catalytic</note>
    </ligand>
</feature>
<dbReference type="EMBL" id="CP032695">
    <property type="protein sequence ID" value="AYG63313.1"/>
    <property type="molecule type" value="Genomic_DNA"/>
</dbReference>
<gene>
    <name evidence="5" type="ORF">CCGE525_32100</name>
</gene>
<dbReference type="PANTHER" id="PTHR13966:SF5">
    <property type="entry name" value="ENDONUCLEASE G, MITOCHONDRIAL"/>
    <property type="match status" value="1"/>
</dbReference>
<keyword evidence="2" id="KW-0479">Metal-binding</keyword>
<name>A0A387FY58_9HYPH</name>
<feature type="active site" description="Proton acceptor" evidence="1">
    <location>
        <position position="547"/>
    </location>
</feature>
<dbReference type="Proteomes" id="UP000282195">
    <property type="component" value="Plasmid pRCCGE525c"/>
</dbReference>
<keyword evidence="6" id="KW-1185">Reference proteome</keyword>
<protein>
    <submittedName>
        <fullName evidence="5">DNA/RNA endonuclease</fullName>
    </submittedName>
</protein>
<dbReference type="InterPro" id="IPR020821">
    <property type="entry name" value="ENPP1-3/EXOG-like_nuc-like"/>
</dbReference>
<sequence>MPLICAYARGGAMGSNSADLRPGTLQAVRERLAASLDKRKLNREKVASGDWSGAEPNDTRALAYRLRIDRKAGHAEATYGTNDFQPAAFLPGGARARRSVAMTSMDTPGESRTGTGFLISTKLFLTNQHVIKNAEEAALTQILFDYELDDRGEIVPETVFALDPSTLFIASDEGDLDYALVAVGKRIRGTGDLAGFGFSPLSNTPDRHQLGIYANIVQHPNGQRKSVVLRNNLVLSRDDDKGRLYYETDTLEGSSGSPVHNDLWDVIALHHYGEVSADIDGPDGKQTRSVNEGIRISSIYDDLGRRVDALPDQSRALLQDALVLWKTDTPTERTLTPGPRSASDLVVSQVRAESSISDPRPQMEHDMSLPEGETKIIVPLEISIKIGQPDAAASSAHRELSKLSASTPGTALRSLAEAQTIDRNYSNRNGFDPGFVPGLDINLATVVASVGANVAPLLEPSDRPLPGELAYQNFSVVMNKTHRIAIVTATNIDGETYIAIDRATGGPSAHQPEREADTWFKDSRINEALTLTNDFYQQWGHFFDRGHLTRRNDPTWGPNASRANTDTFHFTNCSPQHWKFNESTDFWQGIERYVLEQGLWETGLNKRLTVLQGPLYDAPQPLYADEVEVPNAFWKIVVWKGKGGLKAVALVADQSELLSIPRDKGGAGKPDDKKPVQISQFRSTIAEVARRSGLDLHVLVPYDTAAGDLPHVGEANIRLTAFSQINVS</sequence>
<geneLocation type="plasmid" evidence="6">
    <name>prccge525c</name>
</geneLocation>
<keyword evidence="5" id="KW-0614">Plasmid</keyword>